<proteinExistence type="predicted"/>
<dbReference type="EMBL" id="QWEG01000009">
    <property type="protein sequence ID" value="RHW37958.1"/>
    <property type="molecule type" value="Genomic_DNA"/>
</dbReference>
<gene>
    <name evidence="2" type="ORF">D1B31_14315</name>
</gene>
<evidence type="ECO:0000313" key="2">
    <source>
        <dbReference type="EMBL" id="RHW37958.1"/>
    </source>
</evidence>
<name>A0A417YRN6_9BACI</name>
<keyword evidence="1" id="KW-1133">Transmembrane helix</keyword>
<comment type="caution">
    <text evidence="2">The sequence shown here is derived from an EMBL/GenBank/DDBJ whole genome shotgun (WGS) entry which is preliminary data.</text>
</comment>
<evidence type="ECO:0000313" key="3">
    <source>
        <dbReference type="Proteomes" id="UP000284416"/>
    </source>
</evidence>
<organism evidence="2 3">
    <name type="scientific">Neobacillus notoginsengisoli</name>
    <dbReference type="NCBI Taxonomy" id="1578198"/>
    <lineage>
        <taxon>Bacteria</taxon>
        <taxon>Bacillati</taxon>
        <taxon>Bacillota</taxon>
        <taxon>Bacilli</taxon>
        <taxon>Bacillales</taxon>
        <taxon>Bacillaceae</taxon>
        <taxon>Neobacillus</taxon>
    </lineage>
</organism>
<feature type="transmembrane region" description="Helical" evidence="1">
    <location>
        <begin position="31"/>
        <end position="54"/>
    </location>
</feature>
<sequence>MIRMAVAGAVGFVLVFLESYLVMILKGYKTIEFGGISPFVGVWAMNFFLAFAILTHMKLWFDERAQAREDAPAEP</sequence>
<protein>
    <submittedName>
        <fullName evidence="2">Uncharacterized protein</fullName>
    </submittedName>
</protein>
<dbReference type="AlphaFoldDB" id="A0A417YRN6"/>
<dbReference type="Proteomes" id="UP000284416">
    <property type="component" value="Unassembled WGS sequence"/>
</dbReference>
<reference evidence="2 3" key="1">
    <citation type="journal article" date="2017" name="Int. J. Syst. Evol. Microbiol.">
        <title>Bacillus notoginsengisoli sp. nov., a novel bacterium isolated from the rhizosphere of Panax notoginseng.</title>
        <authorList>
            <person name="Zhang M.Y."/>
            <person name="Cheng J."/>
            <person name="Cai Y."/>
            <person name="Zhang T.Y."/>
            <person name="Wu Y.Y."/>
            <person name="Manikprabhu D."/>
            <person name="Li W.J."/>
            <person name="Zhang Y.X."/>
        </authorList>
    </citation>
    <scope>NUCLEOTIDE SEQUENCE [LARGE SCALE GENOMIC DNA]</scope>
    <source>
        <strain evidence="2 3">JCM 30743</strain>
    </source>
</reference>
<accession>A0A417YRN6</accession>
<keyword evidence="1" id="KW-0812">Transmembrane</keyword>
<evidence type="ECO:0000256" key="1">
    <source>
        <dbReference type="SAM" id="Phobius"/>
    </source>
</evidence>
<keyword evidence="1" id="KW-0472">Membrane</keyword>
<keyword evidence="3" id="KW-1185">Reference proteome</keyword>
<dbReference type="OrthoDB" id="2918447at2"/>